<accession>A0A0L0FN84</accession>
<dbReference type="InterPro" id="IPR000644">
    <property type="entry name" value="CBS_dom"/>
</dbReference>
<reference evidence="4 5" key="1">
    <citation type="submission" date="2011-02" db="EMBL/GenBank/DDBJ databases">
        <title>The Genome Sequence of Sphaeroforma arctica JP610.</title>
        <authorList>
            <consortium name="The Broad Institute Genome Sequencing Platform"/>
            <person name="Russ C."/>
            <person name="Cuomo C."/>
            <person name="Young S.K."/>
            <person name="Zeng Q."/>
            <person name="Gargeya S."/>
            <person name="Alvarado L."/>
            <person name="Berlin A."/>
            <person name="Chapman S.B."/>
            <person name="Chen Z."/>
            <person name="Freedman E."/>
            <person name="Gellesch M."/>
            <person name="Goldberg J."/>
            <person name="Griggs A."/>
            <person name="Gujja S."/>
            <person name="Heilman E."/>
            <person name="Heiman D."/>
            <person name="Howarth C."/>
            <person name="Mehta T."/>
            <person name="Neiman D."/>
            <person name="Pearson M."/>
            <person name="Roberts A."/>
            <person name="Saif S."/>
            <person name="Shea T."/>
            <person name="Shenoy N."/>
            <person name="Sisk P."/>
            <person name="Stolte C."/>
            <person name="Sykes S."/>
            <person name="White J."/>
            <person name="Yandava C."/>
            <person name="Burger G."/>
            <person name="Gray M.W."/>
            <person name="Holland P.W.H."/>
            <person name="King N."/>
            <person name="Lang F.B.F."/>
            <person name="Roger A.J."/>
            <person name="Ruiz-Trillo I."/>
            <person name="Haas B."/>
            <person name="Nusbaum C."/>
            <person name="Birren B."/>
        </authorList>
    </citation>
    <scope>NUCLEOTIDE SEQUENCE [LARGE SCALE GENOMIC DNA]</scope>
    <source>
        <strain evidence="4 5">JP610</strain>
    </source>
</reference>
<keyword evidence="5" id="KW-1185">Reference proteome</keyword>
<name>A0A0L0FN84_9EUKA</name>
<evidence type="ECO:0000256" key="1">
    <source>
        <dbReference type="ARBA" id="ARBA00023122"/>
    </source>
</evidence>
<sequence>MVDAGQVLASAGQMKSGDTLYTIGEDDSILKALVMMKEKNAGALLVTHADVVSGIITERDYLTKVVVKGLCSRTSPVSAVMTKKVVRV</sequence>
<gene>
    <name evidence="4" type="ORF">SARC_09601</name>
</gene>
<dbReference type="PANTHER" id="PTHR43080">
    <property type="entry name" value="CBS DOMAIN-CONTAINING PROTEIN CBSX3, MITOCHONDRIAL"/>
    <property type="match status" value="1"/>
</dbReference>
<proteinExistence type="predicted"/>
<dbReference type="Proteomes" id="UP000054560">
    <property type="component" value="Unassembled WGS sequence"/>
</dbReference>
<dbReference type="PROSITE" id="PS51371">
    <property type="entry name" value="CBS"/>
    <property type="match status" value="1"/>
</dbReference>
<dbReference type="OrthoDB" id="418595at2759"/>
<dbReference type="SUPFAM" id="SSF54631">
    <property type="entry name" value="CBS-domain pair"/>
    <property type="match status" value="1"/>
</dbReference>
<dbReference type="PANTHER" id="PTHR43080:SF2">
    <property type="entry name" value="CBS DOMAIN-CONTAINING PROTEIN"/>
    <property type="match status" value="1"/>
</dbReference>
<evidence type="ECO:0000313" key="5">
    <source>
        <dbReference type="Proteomes" id="UP000054560"/>
    </source>
</evidence>
<dbReference type="Gene3D" id="3.10.580.10">
    <property type="entry name" value="CBS-domain"/>
    <property type="match status" value="1"/>
</dbReference>
<evidence type="ECO:0000259" key="3">
    <source>
        <dbReference type="PROSITE" id="PS51371"/>
    </source>
</evidence>
<dbReference type="RefSeq" id="XP_014151853.1">
    <property type="nucleotide sequence ID" value="XM_014296378.1"/>
</dbReference>
<evidence type="ECO:0000256" key="2">
    <source>
        <dbReference type="PROSITE-ProRule" id="PRU00703"/>
    </source>
</evidence>
<dbReference type="InterPro" id="IPR051257">
    <property type="entry name" value="Diverse_CBS-Domain"/>
</dbReference>
<dbReference type="EMBL" id="KQ242593">
    <property type="protein sequence ID" value="KNC77951.1"/>
    <property type="molecule type" value="Genomic_DNA"/>
</dbReference>
<dbReference type="InterPro" id="IPR046342">
    <property type="entry name" value="CBS_dom_sf"/>
</dbReference>
<evidence type="ECO:0000313" key="4">
    <source>
        <dbReference type="EMBL" id="KNC77951.1"/>
    </source>
</evidence>
<dbReference type="Pfam" id="PF00571">
    <property type="entry name" value="CBS"/>
    <property type="match status" value="1"/>
</dbReference>
<organism evidence="4 5">
    <name type="scientific">Sphaeroforma arctica JP610</name>
    <dbReference type="NCBI Taxonomy" id="667725"/>
    <lineage>
        <taxon>Eukaryota</taxon>
        <taxon>Ichthyosporea</taxon>
        <taxon>Ichthyophonida</taxon>
        <taxon>Sphaeroforma</taxon>
    </lineage>
</organism>
<keyword evidence="1 2" id="KW-0129">CBS domain</keyword>
<feature type="domain" description="CBS" evidence="3">
    <location>
        <begin position="14"/>
        <end position="72"/>
    </location>
</feature>
<dbReference type="GeneID" id="25910105"/>
<dbReference type="AlphaFoldDB" id="A0A0L0FN84"/>
<protein>
    <recommendedName>
        <fullName evidence="3">CBS domain-containing protein</fullName>
    </recommendedName>
</protein>